<dbReference type="Proteomes" id="UP001652622">
    <property type="component" value="Unplaced"/>
</dbReference>
<keyword evidence="1" id="KW-0732">Signal</keyword>
<accession>A0ABM3YUG9</accession>
<evidence type="ECO:0000256" key="1">
    <source>
        <dbReference type="SAM" id="SignalP"/>
    </source>
</evidence>
<dbReference type="InterPro" id="IPR003599">
    <property type="entry name" value="Ig_sub"/>
</dbReference>
<feature type="domain" description="Ig-like" evidence="2">
    <location>
        <begin position="295"/>
        <end position="362"/>
    </location>
</feature>
<feature type="domain" description="Ig-like" evidence="2">
    <location>
        <begin position="147"/>
        <end position="255"/>
    </location>
</feature>
<feature type="chain" id="PRO_5046214174" evidence="1">
    <location>
        <begin position="20"/>
        <end position="393"/>
    </location>
</feature>
<dbReference type="InterPro" id="IPR013783">
    <property type="entry name" value="Ig-like_fold"/>
</dbReference>
<dbReference type="SMART" id="SM00406">
    <property type="entry name" value="IGv"/>
    <property type="match status" value="3"/>
</dbReference>
<reference evidence="4" key="1">
    <citation type="submission" date="2025-08" db="UniProtKB">
        <authorList>
            <consortium name="RefSeq"/>
        </authorList>
    </citation>
    <scope>IDENTIFICATION</scope>
    <source>
        <tissue evidence="4">Blood</tissue>
    </source>
</reference>
<dbReference type="InterPro" id="IPR050150">
    <property type="entry name" value="IgV_Light_Chain"/>
</dbReference>
<dbReference type="PROSITE" id="PS50835">
    <property type="entry name" value="IG_LIKE"/>
    <property type="match status" value="3"/>
</dbReference>
<dbReference type="Pfam" id="PF07686">
    <property type="entry name" value="V-set"/>
    <property type="match status" value="3"/>
</dbReference>
<proteinExistence type="predicted"/>
<feature type="signal peptide" evidence="1">
    <location>
        <begin position="1"/>
        <end position="19"/>
    </location>
</feature>
<name>A0ABM3YUG9_PANGU</name>
<evidence type="ECO:0000313" key="4">
    <source>
        <dbReference type="RefSeq" id="XP_060539766.1"/>
    </source>
</evidence>
<dbReference type="InterPro" id="IPR036179">
    <property type="entry name" value="Ig-like_dom_sf"/>
</dbReference>
<evidence type="ECO:0000259" key="2">
    <source>
        <dbReference type="PROSITE" id="PS50835"/>
    </source>
</evidence>
<evidence type="ECO:0000313" key="3">
    <source>
        <dbReference type="Proteomes" id="UP001652622"/>
    </source>
</evidence>
<dbReference type="SMART" id="SM00409">
    <property type="entry name" value="IG"/>
    <property type="match status" value="3"/>
</dbReference>
<dbReference type="SUPFAM" id="SSF48726">
    <property type="entry name" value="Immunoglobulin"/>
    <property type="match status" value="3"/>
</dbReference>
<dbReference type="InterPro" id="IPR013106">
    <property type="entry name" value="Ig_V-set"/>
</dbReference>
<keyword evidence="3" id="KW-1185">Reference proteome</keyword>
<sequence length="393" mass="42894">MSQALLLFIVLICVGPSLQQLQNLKNPEFVSPGGTVTISCRYDGGNLGDGNYPWWSQQTPGNKPRSLIYHTSTRPSGVPERFSGSRSGNVMSLTITRALLEDEATYYCSVWTGSQFHILYLCPSTTSFDILGEKLLLFFSLEGPSLPKLTMGWAVVLLALLTYCTGIDGQSTGTQPPTSSVALGGTVQITCATVQSGYCIHWYQQKSRGALRYVHCDCCNRGEGIPDRFTATRSGNTGSLTITNAQGEDEADYFCGRWNSARNMFHGGTFLWGSVTKYFTLLLQPETKAKVHDLISCTTTQSSHSIFWYQQKSGKSPHYVHCDGCSSRGEGIPNRFTATRSGSTGSLAITNAQAEDEADYYCASWNTGVTQLHGGEFLWGSVTKTSEAKCNIP</sequence>
<dbReference type="GeneID" id="117658119"/>
<dbReference type="PANTHER" id="PTHR23267">
    <property type="entry name" value="IMMUNOGLOBULIN LIGHT CHAIN"/>
    <property type="match status" value="1"/>
</dbReference>
<protein>
    <submittedName>
        <fullName evidence="4">Uncharacterized protein LOC117658119</fullName>
    </submittedName>
</protein>
<dbReference type="InterPro" id="IPR007110">
    <property type="entry name" value="Ig-like_dom"/>
</dbReference>
<gene>
    <name evidence="4" type="primary">LOC117658119</name>
</gene>
<organism evidence="3 4">
    <name type="scientific">Pantherophis guttatus</name>
    <name type="common">Corn snake</name>
    <name type="synonym">Elaphe guttata</name>
    <dbReference type="NCBI Taxonomy" id="94885"/>
    <lineage>
        <taxon>Eukaryota</taxon>
        <taxon>Metazoa</taxon>
        <taxon>Chordata</taxon>
        <taxon>Craniata</taxon>
        <taxon>Vertebrata</taxon>
        <taxon>Euteleostomi</taxon>
        <taxon>Lepidosauria</taxon>
        <taxon>Squamata</taxon>
        <taxon>Bifurcata</taxon>
        <taxon>Unidentata</taxon>
        <taxon>Episquamata</taxon>
        <taxon>Toxicofera</taxon>
        <taxon>Serpentes</taxon>
        <taxon>Colubroidea</taxon>
        <taxon>Colubridae</taxon>
        <taxon>Colubrinae</taxon>
        <taxon>Pantherophis</taxon>
    </lineage>
</organism>
<feature type="domain" description="Ig-like" evidence="2">
    <location>
        <begin position="16"/>
        <end position="110"/>
    </location>
</feature>
<dbReference type="Gene3D" id="2.60.40.10">
    <property type="entry name" value="Immunoglobulins"/>
    <property type="match status" value="3"/>
</dbReference>
<dbReference type="RefSeq" id="XP_060539766.1">
    <property type="nucleotide sequence ID" value="XM_060683783.1"/>
</dbReference>